<accession>A0A087UL43</accession>
<reference evidence="1 2" key="1">
    <citation type="submission" date="2013-11" db="EMBL/GenBank/DDBJ databases">
        <title>Genome sequencing of Stegodyphus mimosarum.</title>
        <authorList>
            <person name="Bechsgaard J."/>
        </authorList>
    </citation>
    <scope>NUCLEOTIDE SEQUENCE [LARGE SCALE GENOMIC DNA]</scope>
</reference>
<organism evidence="1 2">
    <name type="scientific">Stegodyphus mimosarum</name>
    <name type="common">African social velvet spider</name>
    <dbReference type="NCBI Taxonomy" id="407821"/>
    <lineage>
        <taxon>Eukaryota</taxon>
        <taxon>Metazoa</taxon>
        <taxon>Ecdysozoa</taxon>
        <taxon>Arthropoda</taxon>
        <taxon>Chelicerata</taxon>
        <taxon>Arachnida</taxon>
        <taxon>Araneae</taxon>
        <taxon>Araneomorphae</taxon>
        <taxon>Entelegynae</taxon>
        <taxon>Eresoidea</taxon>
        <taxon>Eresidae</taxon>
        <taxon>Stegodyphus</taxon>
    </lineage>
</organism>
<proteinExistence type="predicted"/>
<gene>
    <name evidence="1" type="ORF">X975_24640</name>
</gene>
<dbReference type="Proteomes" id="UP000054359">
    <property type="component" value="Unassembled WGS sequence"/>
</dbReference>
<feature type="non-terminal residue" evidence="1">
    <location>
        <position position="50"/>
    </location>
</feature>
<name>A0A087UL43_STEMI</name>
<dbReference type="AlphaFoldDB" id="A0A087UL43"/>
<evidence type="ECO:0000313" key="1">
    <source>
        <dbReference type="EMBL" id="KFM78082.1"/>
    </source>
</evidence>
<keyword evidence="2" id="KW-1185">Reference proteome</keyword>
<sequence length="50" mass="5732">MISRRKSNNCPLVVQFATNKTLVTRDGYSRVSKHRAFLIKVALHRTVSCK</sequence>
<dbReference type="EMBL" id="KK120343">
    <property type="protein sequence ID" value="KFM78082.1"/>
    <property type="molecule type" value="Genomic_DNA"/>
</dbReference>
<evidence type="ECO:0000313" key="2">
    <source>
        <dbReference type="Proteomes" id="UP000054359"/>
    </source>
</evidence>
<protein>
    <submittedName>
        <fullName evidence="1">Uncharacterized protein</fullName>
    </submittedName>
</protein>